<feature type="transmembrane region" description="Helical" evidence="2">
    <location>
        <begin position="213"/>
        <end position="238"/>
    </location>
</feature>
<keyword evidence="2" id="KW-0812">Transmembrane</keyword>
<dbReference type="EMBL" id="JARJCM010000016">
    <property type="protein sequence ID" value="KAJ7041621.1"/>
    <property type="molecule type" value="Genomic_DNA"/>
</dbReference>
<comment type="caution">
    <text evidence="3">The sequence shown here is derived from an EMBL/GenBank/DDBJ whole genome shotgun (WGS) entry which is preliminary data.</text>
</comment>
<keyword evidence="2" id="KW-0472">Membrane</keyword>
<organism evidence="3 4">
    <name type="scientific">Mycena alexandri</name>
    <dbReference type="NCBI Taxonomy" id="1745969"/>
    <lineage>
        <taxon>Eukaryota</taxon>
        <taxon>Fungi</taxon>
        <taxon>Dikarya</taxon>
        <taxon>Basidiomycota</taxon>
        <taxon>Agaricomycotina</taxon>
        <taxon>Agaricomycetes</taxon>
        <taxon>Agaricomycetidae</taxon>
        <taxon>Agaricales</taxon>
        <taxon>Marasmiineae</taxon>
        <taxon>Mycenaceae</taxon>
        <taxon>Mycena</taxon>
    </lineage>
</organism>
<reference evidence="3" key="1">
    <citation type="submission" date="2023-03" db="EMBL/GenBank/DDBJ databases">
        <title>Massive genome expansion in bonnet fungi (Mycena s.s.) driven by repeated elements and novel gene families across ecological guilds.</title>
        <authorList>
            <consortium name="Lawrence Berkeley National Laboratory"/>
            <person name="Harder C.B."/>
            <person name="Miyauchi S."/>
            <person name="Viragh M."/>
            <person name="Kuo A."/>
            <person name="Thoen E."/>
            <person name="Andreopoulos B."/>
            <person name="Lu D."/>
            <person name="Skrede I."/>
            <person name="Drula E."/>
            <person name="Henrissat B."/>
            <person name="Morin E."/>
            <person name="Kohler A."/>
            <person name="Barry K."/>
            <person name="LaButti K."/>
            <person name="Morin E."/>
            <person name="Salamov A."/>
            <person name="Lipzen A."/>
            <person name="Mereny Z."/>
            <person name="Hegedus B."/>
            <person name="Baldrian P."/>
            <person name="Stursova M."/>
            <person name="Weitz H."/>
            <person name="Taylor A."/>
            <person name="Grigoriev I.V."/>
            <person name="Nagy L.G."/>
            <person name="Martin F."/>
            <person name="Kauserud H."/>
        </authorList>
    </citation>
    <scope>NUCLEOTIDE SEQUENCE</scope>
    <source>
        <strain evidence="3">CBHHK200</strain>
    </source>
</reference>
<accession>A0AAD6TA02</accession>
<feature type="region of interest" description="Disordered" evidence="1">
    <location>
        <begin position="1"/>
        <end position="37"/>
    </location>
</feature>
<name>A0AAD6TA02_9AGAR</name>
<dbReference type="Proteomes" id="UP001218188">
    <property type="component" value="Unassembled WGS sequence"/>
</dbReference>
<dbReference type="AlphaFoldDB" id="A0AAD6TA02"/>
<feature type="compositionally biased region" description="Low complexity" evidence="1">
    <location>
        <begin position="23"/>
        <end position="33"/>
    </location>
</feature>
<gene>
    <name evidence="3" type="ORF">C8F04DRAFT_1391116</name>
</gene>
<protein>
    <submittedName>
        <fullName evidence="3">Uncharacterized protein</fullName>
    </submittedName>
</protein>
<evidence type="ECO:0000256" key="2">
    <source>
        <dbReference type="SAM" id="Phobius"/>
    </source>
</evidence>
<keyword evidence="4" id="KW-1185">Reference proteome</keyword>
<sequence>MSIVERPRTNGAGLLRVSPTQCSADSSSTSSSAGPAKHTGSVRYLNHCGFGTPTMIQPNGRSLSGGSANFPRRGIVFLDQGFCGPAEDLNCTALEINLGGADSNGSFVRIRSLATPFSVPVSFMFSGGCSSTGQCLNKTCLPQILECSARDASAVVTFCPAPVGLSEPPSTTRRRFFTTSPTSTGEVPLLSLAWTSHPPAHLLVGRANKTSKLLGAALGGALGGAAFLLLTFVAIVCIRRRRARRFEARLPQPQVPFVVNPTWVLASPTTAEGSHSHLSLPDRARPRTIPLVPHQASMPNLATQYRTRVLRPRASTVGSVLARTETSGSREPSAPVVYGRTKRSHSESSMWRPRIDILGSRQRAEGSGPAQEMNSFWAV</sequence>
<feature type="region of interest" description="Disordered" evidence="1">
    <location>
        <begin position="316"/>
        <end position="350"/>
    </location>
</feature>
<evidence type="ECO:0000256" key="1">
    <source>
        <dbReference type="SAM" id="MobiDB-lite"/>
    </source>
</evidence>
<evidence type="ECO:0000313" key="4">
    <source>
        <dbReference type="Proteomes" id="UP001218188"/>
    </source>
</evidence>
<evidence type="ECO:0000313" key="3">
    <source>
        <dbReference type="EMBL" id="KAJ7041621.1"/>
    </source>
</evidence>
<keyword evidence="2" id="KW-1133">Transmembrane helix</keyword>
<proteinExistence type="predicted"/>